<comment type="subcellular location">
    <subcellularLocation>
        <location evidence="1 13">Cytoplasm</location>
    </subcellularLocation>
</comment>
<name>A0A2K2FHR3_9CLOT</name>
<evidence type="ECO:0000313" key="15">
    <source>
        <dbReference type="EMBL" id="PNU00426.1"/>
    </source>
</evidence>
<dbReference type="InterPro" id="IPR013785">
    <property type="entry name" value="Aldolase_TIM"/>
</dbReference>
<evidence type="ECO:0000313" key="16">
    <source>
        <dbReference type="Proteomes" id="UP000236151"/>
    </source>
</evidence>
<dbReference type="EC" id="2.1.1.192" evidence="13"/>
<keyword evidence="8 13" id="KW-0819">tRNA processing</keyword>
<dbReference type="PANTHER" id="PTHR30544:SF5">
    <property type="entry name" value="RADICAL SAM CORE DOMAIN-CONTAINING PROTEIN"/>
    <property type="match status" value="1"/>
</dbReference>
<dbReference type="InterPro" id="IPR058240">
    <property type="entry name" value="rSAM_sf"/>
</dbReference>
<keyword evidence="6 13" id="KW-0808">Transferase</keyword>
<keyword evidence="5 13" id="KW-0489">Methyltransferase</keyword>
<dbReference type="InterPro" id="IPR006638">
    <property type="entry name" value="Elp3/MiaA/NifB-like_rSAM"/>
</dbReference>
<dbReference type="SMART" id="SM00729">
    <property type="entry name" value="Elp3"/>
    <property type="match status" value="1"/>
</dbReference>
<proteinExistence type="inferred from homology"/>
<dbReference type="Gene3D" id="1.10.150.530">
    <property type="match status" value="1"/>
</dbReference>
<keyword evidence="12 13" id="KW-1015">Disulfide bond</keyword>
<sequence length="348" mass="39063">MEGKVNLLDLSIEDLEKLFAEMGEQKFRAKQVFEWLGRGIKDIDQMTNLSKALREKLKELCYIGKLKIINKYVSAIDGTAKYLFELEDGNVIESVLMEYKHGFSVCVSSQVGCKMGCKFCASTGIGFMRNLSPGEILDQVLSIQEDAGKRIGHIVMMGIGEPLDNYDNVIKFLRLVNHPDGLNIGFRNISLSTSGIIPGIIKLSKEGIPLTLSISLHAPNDEIRNKLMPVNKKYSIDKLLEACNIYTEVTKRRITFEYALISGVNDSDDNALELARKIKGMLCHVNLIPVNTVAGVDFRKSGRERIEHFKNLLQRHGIEATVRRELGSDINAACGQLRRSIMEERNKN</sequence>
<dbReference type="GO" id="GO:0000049">
    <property type="term" value="F:tRNA binding"/>
    <property type="evidence" value="ECO:0007669"/>
    <property type="project" value="UniProtKB-UniRule"/>
</dbReference>
<evidence type="ECO:0000256" key="11">
    <source>
        <dbReference type="ARBA" id="ARBA00023014"/>
    </source>
</evidence>
<evidence type="ECO:0000256" key="4">
    <source>
        <dbReference type="ARBA" id="ARBA00022552"/>
    </source>
</evidence>
<keyword evidence="7 13" id="KW-0949">S-adenosyl-L-methionine</keyword>
<dbReference type="SFLD" id="SFLDS00029">
    <property type="entry name" value="Radical_SAM"/>
    <property type="match status" value="1"/>
</dbReference>
<evidence type="ECO:0000256" key="8">
    <source>
        <dbReference type="ARBA" id="ARBA00022694"/>
    </source>
</evidence>
<dbReference type="GO" id="GO:0002935">
    <property type="term" value="F:tRNA (adenine(37)-C2)-methyltransferase activity"/>
    <property type="evidence" value="ECO:0007669"/>
    <property type="project" value="UniProtKB-UniRule"/>
</dbReference>
<dbReference type="InterPro" id="IPR040072">
    <property type="entry name" value="Methyltransferase_A"/>
</dbReference>
<dbReference type="GO" id="GO:0019843">
    <property type="term" value="F:rRNA binding"/>
    <property type="evidence" value="ECO:0007669"/>
    <property type="project" value="UniProtKB-UniRule"/>
</dbReference>
<feature type="binding site" evidence="13">
    <location>
        <begin position="160"/>
        <end position="161"/>
    </location>
    <ligand>
        <name>S-adenosyl-L-methionine</name>
        <dbReference type="ChEBI" id="CHEBI:59789"/>
    </ligand>
</feature>
<dbReference type="GO" id="GO:0046872">
    <property type="term" value="F:metal ion binding"/>
    <property type="evidence" value="ECO:0007669"/>
    <property type="project" value="UniProtKB-KW"/>
</dbReference>
<dbReference type="Gene3D" id="3.20.20.70">
    <property type="entry name" value="Aldolase class I"/>
    <property type="match status" value="1"/>
</dbReference>
<dbReference type="GO" id="GO:0005737">
    <property type="term" value="C:cytoplasm"/>
    <property type="evidence" value="ECO:0007669"/>
    <property type="project" value="UniProtKB-SubCell"/>
</dbReference>
<dbReference type="SFLD" id="SFLDG01062">
    <property type="entry name" value="methyltransferase_(Class_A)"/>
    <property type="match status" value="1"/>
</dbReference>
<keyword evidence="3 13" id="KW-0963">Cytoplasm</keyword>
<comment type="caution">
    <text evidence="13">Lacks conserved residue(s) required for the propagation of feature annotation.</text>
</comment>
<dbReference type="NCBIfam" id="TIGR00048">
    <property type="entry name" value="rRNA_mod_RlmN"/>
    <property type="match status" value="1"/>
</dbReference>
<evidence type="ECO:0000256" key="10">
    <source>
        <dbReference type="ARBA" id="ARBA00023004"/>
    </source>
</evidence>
<dbReference type="GO" id="GO:0051539">
    <property type="term" value="F:4 iron, 4 sulfur cluster binding"/>
    <property type="evidence" value="ECO:0007669"/>
    <property type="project" value="UniProtKB-UniRule"/>
</dbReference>
<dbReference type="CDD" id="cd01335">
    <property type="entry name" value="Radical_SAM"/>
    <property type="match status" value="1"/>
</dbReference>
<dbReference type="AlphaFoldDB" id="A0A2K2FHR3"/>
<comment type="similarity">
    <text evidence="13">Belongs to the radical SAM superfamily. RlmN family.</text>
</comment>
<dbReference type="GO" id="GO:0070040">
    <property type="term" value="F:rRNA (adenine(2503)-C2-)-methyltransferase activity"/>
    <property type="evidence" value="ECO:0007669"/>
    <property type="project" value="UniProtKB-UniRule"/>
</dbReference>
<dbReference type="GO" id="GO:0070475">
    <property type="term" value="P:rRNA base methylation"/>
    <property type="evidence" value="ECO:0007669"/>
    <property type="project" value="UniProtKB-UniRule"/>
</dbReference>
<comment type="miscellaneous">
    <text evidence="13">Reaction proceeds by a ping-pong mechanism involving intermediate methylation of a conserved cysteine residue.</text>
</comment>
<dbReference type="FunFam" id="1.10.150.530:FF:000003">
    <property type="entry name" value="Dual-specificity RNA methyltransferase RlmN"/>
    <property type="match status" value="1"/>
</dbReference>
<organism evidence="15 16">
    <name type="scientific">Clostridium thermosuccinogenes</name>
    <dbReference type="NCBI Taxonomy" id="84032"/>
    <lineage>
        <taxon>Bacteria</taxon>
        <taxon>Bacillati</taxon>
        <taxon>Bacillota</taxon>
        <taxon>Clostridia</taxon>
        <taxon>Eubacteriales</taxon>
        <taxon>Clostridiaceae</taxon>
        <taxon>Clostridium</taxon>
    </lineage>
</organism>
<dbReference type="RefSeq" id="WP_103080875.1">
    <property type="nucleotide sequence ID" value="NZ_CP021850.1"/>
</dbReference>
<evidence type="ECO:0000256" key="6">
    <source>
        <dbReference type="ARBA" id="ARBA00022679"/>
    </source>
</evidence>
<evidence type="ECO:0000256" key="3">
    <source>
        <dbReference type="ARBA" id="ARBA00022490"/>
    </source>
</evidence>
<dbReference type="InterPro" id="IPR027492">
    <property type="entry name" value="RNA_MTrfase_RlmN"/>
</dbReference>
<comment type="catalytic activity">
    <reaction evidence="13">
        <text>adenosine(2503) in 23S rRNA + 2 reduced [2Fe-2S]-[ferredoxin] + 2 S-adenosyl-L-methionine = 2-methyladenosine(2503) in 23S rRNA + 5'-deoxyadenosine + L-methionine + 2 oxidized [2Fe-2S]-[ferredoxin] + S-adenosyl-L-homocysteine</text>
        <dbReference type="Rhea" id="RHEA:42916"/>
        <dbReference type="Rhea" id="RHEA-COMP:10000"/>
        <dbReference type="Rhea" id="RHEA-COMP:10001"/>
        <dbReference type="Rhea" id="RHEA-COMP:10152"/>
        <dbReference type="Rhea" id="RHEA-COMP:10282"/>
        <dbReference type="ChEBI" id="CHEBI:17319"/>
        <dbReference type="ChEBI" id="CHEBI:33737"/>
        <dbReference type="ChEBI" id="CHEBI:33738"/>
        <dbReference type="ChEBI" id="CHEBI:57844"/>
        <dbReference type="ChEBI" id="CHEBI:57856"/>
        <dbReference type="ChEBI" id="CHEBI:59789"/>
        <dbReference type="ChEBI" id="CHEBI:74411"/>
        <dbReference type="ChEBI" id="CHEBI:74497"/>
        <dbReference type="EC" id="2.1.1.192"/>
    </reaction>
</comment>
<evidence type="ECO:0000256" key="7">
    <source>
        <dbReference type="ARBA" id="ARBA00022691"/>
    </source>
</evidence>
<keyword evidence="10 13" id="KW-0408">Iron</keyword>
<dbReference type="PIRSF" id="PIRSF006004">
    <property type="entry name" value="CHP00048"/>
    <property type="match status" value="1"/>
</dbReference>
<dbReference type="PROSITE" id="PS51918">
    <property type="entry name" value="RADICAL_SAM"/>
    <property type="match status" value="1"/>
</dbReference>
<evidence type="ECO:0000256" key="5">
    <source>
        <dbReference type="ARBA" id="ARBA00022603"/>
    </source>
</evidence>
<feature type="binding site" evidence="13">
    <location>
        <position position="113"/>
    </location>
    <ligand>
        <name>[4Fe-4S] cluster</name>
        <dbReference type="ChEBI" id="CHEBI:49883"/>
        <note>4Fe-4S-S-AdoMet</note>
    </ligand>
</feature>
<dbReference type="SFLD" id="SFLDF00275">
    <property type="entry name" value="adenosine_C2_methyltransferase"/>
    <property type="match status" value="1"/>
</dbReference>
<evidence type="ECO:0000259" key="14">
    <source>
        <dbReference type="PROSITE" id="PS51918"/>
    </source>
</evidence>
<dbReference type="Proteomes" id="UP000236151">
    <property type="component" value="Unassembled WGS sequence"/>
</dbReference>
<comment type="caution">
    <text evidence="15">The sequence shown here is derived from an EMBL/GenBank/DDBJ whole genome shotgun (WGS) entry which is preliminary data.</text>
</comment>
<dbReference type="Pfam" id="PF04055">
    <property type="entry name" value="Radical_SAM"/>
    <property type="match status" value="1"/>
</dbReference>
<evidence type="ECO:0000256" key="2">
    <source>
        <dbReference type="ARBA" id="ARBA00022485"/>
    </source>
</evidence>
<dbReference type="KEGG" id="cthd:CDO33_04995"/>
<accession>A0A2K2FHR3</accession>
<evidence type="ECO:0000256" key="13">
    <source>
        <dbReference type="HAMAP-Rule" id="MF_01849"/>
    </source>
</evidence>
<feature type="active site" description="Proton acceptor" evidence="13">
    <location>
        <position position="93"/>
    </location>
</feature>
<feature type="binding site" evidence="13">
    <location>
        <position position="117"/>
    </location>
    <ligand>
        <name>[4Fe-4S] cluster</name>
        <dbReference type="ChEBI" id="CHEBI:49883"/>
        <note>4Fe-4S-S-AdoMet</note>
    </ligand>
</feature>
<reference evidence="15 16" key="1">
    <citation type="submission" date="2017-06" db="EMBL/GenBank/DDBJ databases">
        <title>Investigating the central metabolism of Clostridium thermosuccinogenes.</title>
        <authorList>
            <person name="Koendjbiharie J.G."/>
            <person name="van Kranenburg R."/>
        </authorList>
    </citation>
    <scope>NUCLEOTIDE SEQUENCE [LARGE SCALE GENOMIC DNA]</scope>
    <source>
        <strain evidence="15 16">DSM 5806</strain>
    </source>
</reference>
<dbReference type="PANTHER" id="PTHR30544">
    <property type="entry name" value="23S RRNA METHYLTRANSFERASE"/>
    <property type="match status" value="1"/>
</dbReference>
<comment type="function">
    <text evidence="13">Specifically methylates position 2 of adenine 2503 in 23S rRNA and position 2 of adenine 37 in tRNAs.</text>
</comment>
<dbReference type="HAMAP" id="MF_01849">
    <property type="entry name" value="RNA_methyltr_RlmN"/>
    <property type="match status" value="1"/>
</dbReference>
<keyword evidence="2 13" id="KW-0004">4Fe-4S</keyword>
<dbReference type="GO" id="GO:0030488">
    <property type="term" value="P:tRNA methylation"/>
    <property type="evidence" value="ECO:0007669"/>
    <property type="project" value="UniProtKB-UniRule"/>
</dbReference>
<feature type="binding site" evidence="13">
    <location>
        <begin position="215"/>
        <end position="217"/>
    </location>
    <ligand>
        <name>S-adenosyl-L-methionine</name>
        <dbReference type="ChEBI" id="CHEBI:59789"/>
    </ligand>
</feature>
<comment type="cofactor">
    <cofactor evidence="13">
        <name>[4Fe-4S] cluster</name>
        <dbReference type="ChEBI" id="CHEBI:49883"/>
    </cofactor>
    <text evidence="13">Binds 1 [4Fe-4S] cluster. The cluster is coordinated with 3 cysteines and an exchangeable S-adenosyl-L-methionine.</text>
</comment>
<evidence type="ECO:0000256" key="12">
    <source>
        <dbReference type="ARBA" id="ARBA00023157"/>
    </source>
</evidence>
<evidence type="ECO:0000256" key="9">
    <source>
        <dbReference type="ARBA" id="ARBA00022723"/>
    </source>
</evidence>
<dbReference type="EMBL" id="NIOJ01000011">
    <property type="protein sequence ID" value="PNU00426.1"/>
    <property type="molecule type" value="Genomic_DNA"/>
</dbReference>
<keyword evidence="11 13" id="KW-0411">Iron-sulfur</keyword>
<dbReference type="Pfam" id="PF21016">
    <property type="entry name" value="RlmN_N"/>
    <property type="match status" value="1"/>
</dbReference>
<feature type="binding site" evidence="13">
    <location>
        <position position="120"/>
    </location>
    <ligand>
        <name>[4Fe-4S] cluster</name>
        <dbReference type="ChEBI" id="CHEBI:49883"/>
        <note>4Fe-4S-S-AdoMet</note>
    </ligand>
</feature>
<keyword evidence="4 13" id="KW-0698">rRNA processing</keyword>
<dbReference type="OrthoDB" id="9793973at2"/>
<feature type="binding site" evidence="13">
    <location>
        <position position="291"/>
    </location>
    <ligand>
        <name>S-adenosyl-L-methionine</name>
        <dbReference type="ChEBI" id="CHEBI:59789"/>
    </ligand>
</feature>
<protein>
    <recommendedName>
        <fullName evidence="13">Probable dual-specificity RNA methyltransferase RlmN</fullName>
        <ecNumber evidence="13">2.1.1.192</ecNumber>
    </recommendedName>
    <alternativeName>
        <fullName evidence="13">23S rRNA (adenine(2503)-C(2))-methyltransferase</fullName>
    </alternativeName>
    <alternativeName>
        <fullName evidence="13">23S rRNA m2A2503 methyltransferase</fullName>
    </alternativeName>
    <alternativeName>
        <fullName evidence="13">Ribosomal RNA large subunit methyltransferase N</fullName>
    </alternativeName>
    <alternativeName>
        <fullName evidence="13">tRNA (adenine(37)-C(2))-methyltransferase</fullName>
    </alternativeName>
    <alternativeName>
        <fullName evidence="13">tRNA m2A37 methyltransferase</fullName>
    </alternativeName>
</protein>
<dbReference type="FunFam" id="3.20.20.70:FF:000014">
    <property type="entry name" value="Probable dual-specificity RNA methyltransferase RlmN"/>
    <property type="match status" value="1"/>
</dbReference>
<keyword evidence="9 13" id="KW-0479">Metal-binding</keyword>
<evidence type="ECO:0000256" key="1">
    <source>
        <dbReference type="ARBA" id="ARBA00004496"/>
    </source>
</evidence>
<feature type="active site" description="S-methylcysteine intermediate" evidence="13">
    <location>
        <position position="334"/>
    </location>
</feature>
<gene>
    <name evidence="13" type="primary">rlmN</name>
    <name evidence="15" type="ORF">CDQ84_06265</name>
</gene>
<dbReference type="SUPFAM" id="SSF102114">
    <property type="entry name" value="Radical SAM enzymes"/>
    <property type="match status" value="1"/>
</dbReference>
<dbReference type="InterPro" id="IPR007197">
    <property type="entry name" value="rSAM"/>
</dbReference>
<dbReference type="InterPro" id="IPR048641">
    <property type="entry name" value="RlmN_N"/>
</dbReference>
<feature type="binding site" evidence="13">
    <location>
        <position position="192"/>
    </location>
    <ligand>
        <name>S-adenosyl-L-methionine</name>
        <dbReference type="ChEBI" id="CHEBI:59789"/>
    </ligand>
</feature>
<feature type="domain" description="Radical SAM core" evidence="14">
    <location>
        <begin position="99"/>
        <end position="329"/>
    </location>
</feature>
<keyword evidence="16" id="KW-1185">Reference proteome</keyword>
<comment type="catalytic activity">
    <reaction evidence="13">
        <text>adenosine(37) in tRNA + 2 reduced [2Fe-2S]-[ferredoxin] + 2 S-adenosyl-L-methionine = 2-methyladenosine(37) in tRNA + 5'-deoxyadenosine + L-methionine + 2 oxidized [2Fe-2S]-[ferredoxin] + S-adenosyl-L-homocysteine</text>
        <dbReference type="Rhea" id="RHEA:43332"/>
        <dbReference type="Rhea" id="RHEA-COMP:10000"/>
        <dbReference type="Rhea" id="RHEA-COMP:10001"/>
        <dbReference type="Rhea" id="RHEA-COMP:10162"/>
        <dbReference type="Rhea" id="RHEA-COMP:10485"/>
        <dbReference type="ChEBI" id="CHEBI:17319"/>
        <dbReference type="ChEBI" id="CHEBI:33737"/>
        <dbReference type="ChEBI" id="CHEBI:33738"/>
        <dbReference type="ChEBI" id="CHEBI:57844"/>
        <dbReference type="ChEBI" id="CHEBI:57856"/>
        <dbReference type="ChEBI" id="CHEBI:59789"/>
        <dbReference type="ChEBI" id="CHEBI:74411"/>
        <dbReference type="ChEBI" id="CHEBI:74497"/>
        <dbReference type="EC" id="2.1.1.192"/>
    </reaction>
</comment>
<dbReference type="InterPro" id="IPR004383">
    <property type="entry name" value="rRNA_lsu_MTrfase_RlmN/Cfr"/>
</dbReference>